<reference evidence="2 3" key="1">
    <citation type="journal article" date="2019" name="Nat. Ecol. Evol.">
        <title>Megaphylogeny resolves global patterns of mushroom evolution.</title>
        <authorList>
            <person name="Varga T."/>
            <person name="Krizsan K."/>
            <person name="Foldi C."/>
            <person name="Dima B."/>
            <person name="Sanchez-Garcia M."/>
            <person name="Sanchez-Ramirez S."/>
            <person name="Szollosi G.J."/>
            <person name="Szarkandi J.G."/>
            <person name="Papp V."/>
            <person name="Albert L."/>
            <person name="Andreopoulos W."/>
            <person name="Angelini C."/>
            <person name="Antonin V."/>
            <person name="Barry K.W."/>
            <person name="Bougher N.L."/>
            <person name="Buchanan P."/>
            <person name="Buyck B."/>
            <person name="Bense V."/>
            <person name="Catcheside P."/>
            <person name="Chovatia M."/>
            <person name="Cooper J."/>
            <person name="Damon W."/>
            <person name="Desjardin D."/>
            <person name="Finy P."/>
            <person name="Geml J."/>
            <person name="Haridas S."/>
            <person name="Hughes K."/>
            <person name="Justo A."/>
            <person name="Karasinski D."/>
            <person name="Kautmanova I."/>
            <person name="Kiss B."/>
            <person name="Kocsube S."/>
            <person name="Kotiranta H."/>
            <person name="LaButti K.M."/>
            <person name="Lechner B.E."/>
            <person name="Liimatainen K."/>
            <person name="Lipzen A."/>
            <person name="Lukacs Z."/>
            <person name="Mihaltcheva S."/>
            <person name="Morgado L.N."/>
            <person name="Niskanen T."/>
            <person name="Noordeloos M.E."/>
            <person name="Ohm R.A."/>
            <person name="Ortiz-Santana B."/>
            <person name="Ovrebo C."/>
            <person name="Racz N."/>
            <person name="Riley R."/>
            <person name="Savchenko A."/>
            <person name="Shiryaev A."/>
            <person name="Soop K."/>
            <person name="Spirin V."/>
            <person name="Szebenyi C."/>
            <person name="Tomsovsky M."/>
            <person name="Tulloss R.E."/>
            <person name="Uehling J."/>
            <person name="Grigoriev I.V."/>
            <person name="Vagvolgyi C."/>
            <person name="Papp T."/>
            <person name="Martin F.M."/>
            <person name="Miettinen O."/>
            <person name="Hibbett D.S."/>
            <person name="Nagy L.G."/>
        </authorList>
    </citation>
    <scope>NUCLEOTIDE SEQUENCE [LARGE SCALE GENOMIC DNA]</scope>
    <source>
        <strain evidence="2 3">HHB13444</strain>
    </source>
</reference>
<dbReference type="EMBL" id="ML210983">
    <property type="protein sequence ID" value="TFK93358.1"/>
    <property type="molecule type" value="Genomic_DNA"/>
</dbReference>
<evidence type="ECO:0000313" key="3">
    <source>
        <dbReference type="Proteomes" id="UP000308197"/>
    </source>
</evidence>
<sequence>MNRPPTTSTPSKGLAFATCAAGIGALALHLFSPGPSDSSRNVPVRQEDSAASAAGHRQEGVNRVDADSKAQSVDVRARAL</sequence>
<feature type="region of interest" description="Disordered" evidence="1">
    <location>
        <begin position="33"/>
        <end position="80"/>
    </location>
</feature>
<name>A0A5C3PZR7_9APHY</name>
<evidence type="ECO:0000313" key="2">
    <source>
        <dbReference type="EMBL" id="TFK93358.1"/>
    </source>
</evidence>
<gene>
    <name evidence="2" type="ORF">K466DRAFT_129971</name>
</gene>
<dbReference type="Proteomes" id="UP000308197">
    <property type="component" value="Unassembled WGS sequence"/>
</dbReference>
<protein>
    <submittedName>
        <fullName evidence="2">Uncharacterized protein</fullName>
    </submittedName>
</protein>
<proteinExistence type="predicted"/>
<keyword evidence="3" id="KW-1185">Reference proteome</keyword>
<dbReference type="AlphaFoldDB" id="A0A5C3PZR7"/>
<organism evidence="2 3">
    <name type="scientific">Polyporus arcularius HHB13444</name>
    <dbReference type="NCBI Taxonomy" id="1314778"/>
    <lineage>
        <taxon>Eukaryota</taxon>
        <taxon>Fungi</taxon>
        <taxon>Dikarya</taxon>
        <taxon>Basidiomycota</taxon>
        <taxon>Agaricomycotina</taxon>
        <taxon>Agaricomycetes</taxon>
        <taxon>Polyporales</taxon>
        <taxon>Polyporaceae</taxon>
        <taxon>Polyporus</taxon>
    </lineage>
</organism>
<dbReference type="InParanoid" id="A0A5C3PZR7"/>
<accession>A0A5C3PZR7</accession>
<evidence type="ECO:0000256" key="1">
    <source>
        <dbReference type="SAM" id="MobiDB-lite"/>
    </source>
</evidence>
<feature type="compositionally biased region" description="Basic and acidic residues" evidence="1">
    <location>
        <begin position="56"/>
        <end position="68"/>
    </location>
</feature>